<proteinExistence type="predicted"/>
<accession>A0ACC0AN58</accession>
<evidence type="ECO:0000313" key="1">
    <source>
        <dbReference type="EMBL" id="KAI5662274.1"/>
    </source>
</evidence>
<evidence type="ECO:0000313" key="2">
    <source>
        <dbReference type="Proteomes" id="UP001060085"/>
    </source>
</evidence>
<dbReference type="EMBL" id="CM044705">
    <property type="protein sequence ID" value="KAI5662274.1"/>
    <property type="molecule type" value="Genomic_DNA"/>
</dbReference>
<gene>
    <name evidence="1" type="ORF">M9H77_21597</name>
</gene>
<sequence>MVSLHHALETWKNAAGIAGNIFAFGLFVSPIPTFQRIIRNRTTEQFSGSPYIYALLNCLICAWYGSPLVSVDNLLVTSVNSVGAVFQMAYIIIFIMYAERGKKLKMIGLVIGVISLFSVIMLGSLLIVDFEVRRSSIGSLSCVTLISMFASPLLVIKLVVRTRSVEFMPFFLSLSTFLMSTAFCLYGVLNSDPFVYAPNGMGAILGIIQLVLYSYYKSTSRQDSQGPLIESYDHERRFGLLHTASEKKFVYWLAEQ</sequence>
<reference evidence="2" key="1">
    <citation type="journal article" date="2023" name="Nat. Plants">
        <title>Single-cell RNA sequencing provides a high-resolution roadmap for understanding the multicellular compartmentation of specialized metabolism.</title>
        <authorList>
            <person name="Sun S."/>
            <person name="Shen X."/>
            <person name="Li Y."/>
            <person name="Li Y."/>
            <person name="Wang S."/>
            <person name="Li R."/>
            <person name="Zhang H."/>
            <person name="Shen G."/>
            <person name="Guo B."/>
            <person name="Wei J."/>
            <person name="Xu J."/>
            <person name="St-Pierre B."/>
            <person name="Chen S."/>
            <person name="Sun C."/>
        </authorList>
    </citation>
    <scope>NUCLEOTIDE SEQUENCE [LARGE SCALE GENOMIC DNA]</scope>
</reference>
<keyword evidence="2" id="KW-1185">Reference proteome</keyword>
<name>A0ACC0AN58_CATRO</name>
<dbReference type="Proteomes" id="UP001060085">
    <property type="component" value="Linkage Group LG05"/>
</dbReference>
<comment type="caution">
    <text evidence="1">The sequence shown here is derived from an EMBL/GenBank/DDBJ whole genome shotgun (WGS) entry which is preliminary data.</text>
</comment>
<protein>
    <submittedName>
        <fullName evidence="1">Uncharacterized protein</fullName>
    </submittedName>
</protein>
<organism evidence="1 2">
    <name type="scientific">Catharanthus roseus</name>
    <name type="common">Madagascar periwinkle</name>
    <name type="synonym">Vinca rosea</name>
    <dbReference type="NCBI Taxonomy" id="4058"/>
    <lineage>
        <taxon>Eukaryota</taxon>
        <taxon>Viridiplantae</taxon>
        <taxon>Streptophyta</taxon>
        <taxon>Embryophyta</taxon>
        <taxon>Tracheophyta</taxon>
        <taxon>Spermatophyta</taxon>
        <taxon>Magnoliopsida</taxon>
        <taxon>eudicotyledons</taxon>
        <taxon>Gunneridae</taxon>
        <taxon>Pentapetalae</taxon>
        <taxon>asterids</taxon>
        <taxon>lamiids</taxon>
        <taxon>Gentianales</taxon>
        <taxon>Apocynaceae</taxon>
        <taxon>Rauvolfioideae</taxon>
        <taxon>Vinceae</taxon>
        <taxon>Catharanthinae</taxon>
        <taxon>Catharanthus</taxon>
    </lineage>
</organism>